<keyword evidence="4" id="KW-1185">Reference proteome</keyword>
<keyword evidence="2" id="KW-0472">Membrane</keyword>
<proteinExistence type="predicted"/>
<feature type="region of interest" description="Disordered" evidence="1">
    <location>
        <begin position="142"/>
        <end position="168"/>
    </location>
</feature>
<feature type="compositionally biased region" description="Basic and acidic residues" evidence="1">
    <location>
        <begin position="150"/>
        <end position="168"/>
    </location>
</feature>
<feature type="transmembrane region" description="Helical" evidence="2">
    <location>
        <begin position="95"/>
        <end position="121"/>
    </location>
</feature>
<protein>
    <recommendedName>
        <fullName evidence="5">PSI domain-containing protein</fullName>
    </recommendedName>
</protein>
<accession>A0A0M9VWF1</accession>
<dbReference type="STRING" id="150374.A0A0M9VWF1"/>
<dbReference type="OrthoDB" id="5427091at2759"/>
<gene>
    <name evidence="3" type="ORF">ESCO_002341</name>
</gene>
<evidence type="ECO:0000313" key="4">
    <source>
        <dbReference type="Proteomes" id="UP000053831"/>
    </source>
</evidence>
<keyword evidence="2" id="KW-1133">Transmembrane helix</keyword>
<sequence>MDLPGQNLSALEGLRDDFSLANDAAALFDWCWTQQSCGGCLSREKCSWCPYTWTCVPNEYDIPLLAPAYNDKVCPHWAERWELRTRPLGCQVSTITALTAAGAVSATLLAMLLIGGVIAALRGCARRSDGHWVVERVAWRPGPGPRARARASDEREREALLERQRGGA</sequence>
<evidence type="ECO:0000256" key="1">
    <source>
        <dbReference type="SAM" id="MobiDB-lite"/>
    </source>
</evidence>
<dbReference type="EMBL" id="LGSR01000006">
    <property type="protein sequence ID" value="KOS22019.1"/>
    <property type="molecule type" value="Genomic_DNA"/>
</dbReference>
<dbReference type="Proteomes" id="UP000053831">
    <property type="component" value="Unassembled WGS sequence"/>
</dbReference>
<name>A0A0M9VWF1_ESCWE</name>
<dbReference type="AlphaFoldDB" id="A0A0M9VWF1"/>
<organism evidence="3 4">
    <name type="scientific">Escovopsis weberi</name>
    <dbReference type="NCBI Taxonomy" id="150374"/>
    <lineage>
        <taxon>Eukaryota</taxon>
        <taxon>Fungi</taxon>
        <taxon>Dikarya</taxon>
        <taxon>Ascomycota</taxon>
        <taxon>Pezizomycotina</taxon>
        <taxon>Sordariomycetes</taxon>
        <taxon>Hypocreomycetidae</taxon>
        <taxon>Hypocreales</taxon>
        <taxon>Hypocreaceae</taxon>
        <taxon>Escovopsis</taxon>
    </lineage>
</organism>
<reference evidence="3 4" key="1">
    <citation type="submission" date="2015-07" db="EMBL/GenBank/DDBJ databases">
        <title>The genome of the fungus Escovopsis weberi, a specialized disease agent of ant agriculture.</title>
        <authorList>
            <person name="de Man T.J."/>
            <person name="Stajich J.E."/>
            <person name="Kubicek C.P."/>
            <person name="Chenthamara K."/>
            <person name="Atanasova L."/>
            <person name="Druzhinina I.S."/>
            <person name="Birnbaum S."/>
            <person name="Barribeau S.M."/>
            <person name="Teiling C."/>
            <person name="Suen G."/>
            <person name="Currie C."/>
            <person name="Gerardo N.M."/>
        </authorList>
    </citation>
    <scope>NUCLEOTIDE SEQUENCE [LARGE SCALE GENOMIC DNA]</scope>
</reference>
<comment type="caution">
    <text evidence="3">The sequence shown here is derived from an EMBL/GenBank/DDBJ whole genome shotgun (WGS) entry which is preliminary data.</text>
</comment>
<evidence type="ECO:0000313" key="3">
    <source>
        <dbReference type="EMBL" id="KOS22019.1"/>
    </source>
</evidence>
<keyword evidence="2" id="KW-0812">Transmembrane</keyword>
<evidence type="ECO:0000256" key="2">
    <source>
        <dbReference type="SAM" id="Phobius"/>
    </source>
</evidence>
<evidence type="ECO:0008006" key="5">
    <source>
        <dbReference type="Google" id="ProtNLM"/>
    </source>
</evidence>